<dbReference type="SUPFAM" id="SSF47789">
    <property type="entry name" value="C-terminal domain of RNA polymerase alpha subunit"/>
    <property type="match status" value="1"/>
</dbReference>
<evidence type="ECO:0000313" key="4">
    <source>
        <dbReference type="Proteomes" id="UP000316253"/>
    </source>
</evidence>
<dbReference type="GO" id="GO:0003677">
    <property type="term" value="F:DNA binding"/>
    <property type="evidence" value="ECO:0007669"/>
    <property type="project" value="InterPro"/>
</dbReference>
<evidence type="ECO:0000313" key="3">
    <source>
        <dbReference type="EMBL" id="TSC66313.1"/>
    </source>
</evidence>
<accession>A0A554JD35</accession>
<proteinExistence type="predicted"/>
<evidence type="ECO:0000259" key="2">
    <source>
        <dbReference type="Pfam" id="PF03118"/>
    </source>
</evidence>
<name>A0A554JD35_9BACT</name>
<dbReference type="Pfam" id="PF03118">
    <property type="entry name" value="RNA_pol_A_CTD"/>
    <property type="match status" value="1"/>
</dbReference>
<protein>
    <recommendedName>
        <fullName evidence="2">RNA polymerase alpha subunit C-terminal domain-containing protein</fullName>
    </recommendedName>
</protein>
<dbReference type="GO" id="GO:0006351">
    <property type="term" value="P:DNA-templated transcription"/>
    <property type="evidence" value="ECO:0007669"/>
    <property type="project" value="InterPro"/>
</dbReference>
<dbReference type="InterPro" id="IPR013324">
    <property type="entry name" value="RNA_pol_sigma_r3/r4-like"/>
</dbReference>
<feature type="compositionally biased region" description="Polar residues" evidence="1">
    <location>
        <begin position="1"/>
        <end position="17"/>
    </location>
</feature>
<sequence length="252" mass="29573">MTTGESGRTSINSSRQAAKQVEDQRFRERLAGHEIDAYPEHLDALIDRFGFKYWYRRPVPQGRKPSYWRNGGDNVEEYCHDPWWDEHKNDEEYALARRQLFKLGFTYLNVREQLVIALWYGLLDGKRLRSTEKRTYVAEQMEIRKELAGQLIRHAMAKLQRVCSIIADNPNRLEPVNAGPNAVLEVLGFSTRTYNCLHKAEFRTLKDLRSAEELLNIRGFGRQALIEVCQKLRQYGQPLPQYAEHYIDIEKL</sequence>
<dbReference type="GO" id="GO:0003899">
    <property type="term" value="F:DNA-directed RNA polymerase activity"/>
    <property type="evidence" value="ECO:0007669"/>
    <property type="project" value="InterPro"/>
</dbReference>
<dbReference type="EMBL" id="VMFD01000010">
    <property type="protein sequence ID" value="TSC66313.1"/>
    <property type="molecule type" value="Genomic_DNA"/>
</dbReference>
<reference evidence="3 4" key="1">
    <citation type="submission" date="2017-08" db="EMBL/GenBank/DDBJ databases">
        <title>Mechanisms for carbon and nitrogen cycling indicate functional differentiation within the Candidate Phyla Radiation.</title>
        <authorList>
            <person name="Danczak R.E."/>
            <person name="Johnston M.D."/>
            <person name="Kenah C."/>
            <person name="Slattery M."/>
            <person name="Wrighton K.C."/>
            <person name="Wilkins M.J."/>
        </authorList>
    </citation>
    <scope>NUCLEOTIDE SEQUENCE [LARGE SCALE GENOMIC DNA]</scope>
    <source>
        <strain evidence="3">Gr01-1014_85</strain>
    </source>
</reference>
<organism evidence="3 4">
    <name type="scientific">Candidatus Berkelbacteria bacterium Gr01-1014_85</name>
    <dbReference type="NCBI Taxonomy" id="2017150"/>
    <lineage>
        <taxon>Bacteria</taxon>
        <taxon>Candidatus Berkelbacteria</taxon>
    </lineage>
</organism>
<feature type="region of interest" description="Disordered" evidence="1">
    <location>
        <begin position="1"/>
        <end position="22"/>
    </location>
</feature>
<evidence type="ECO:0000256" key="1">
    <source>
        <dbReference type="SAM" id="MobiDB-lite"/>
    </source>
</evidence>
<dbReference type="SUPFAM" id="SSF88659">
    <property type="entry name" value="Sigma3 and sigma4 domains of RNA polymerase sigma factors"/>
    <property type="match status" value="1"/>
</dbReference>
<dbReference type="Proteomes" id="UP000316253">
    <property type="component" value="Unassembled WGS sequence"/>
</dbReference>
<dbReference type="AlphaFoldDB" id="A0A554JD35"/>
<dbReference type="InterPro" id="IPR011260">
    <property type="entry name" value="RNAP_asu_C"/>
</dbReference>
<dbReference type="Gene3D" id="1.10.150.20">
    <property type="entry name" value="5' to 3' exonuclease, C-terminal subdomain"/>
    <property type="match status" value="1"/>
</dbReference>
<feature type="domain" description="RNA polymerase alpha subunit C-terminal" evidence="2">
    <location>
        <begin position="184"/>
        <end position="233"/>
    </location>
</feature>
<comment type="caution">
    <text evidence="3">The sequence shown here is derived from an EMBL/GenBank/DDBJ whole genome shotgun (WGS) entry which is preliminary data.</text>
</comment>
<gene>
    <name evidence="3" type="ORF">CEO22_140</name>
</gene>